<dbReference type="GO" id="GO:0005576">
    <property type="term" value="C:extracellular region"/>
    <property type="evidence" value="ECO:0007669"/>
    <property type="project" value="InterPro"/>
</dbReference>
<dbReference type="GO" id="GO:0016787">
    <property type="term" value="F:hydrolase activity"/>
    <property type="evidence" value="ECO:0007669"/>
    <property type="project" value="UniProtKB-KW"/>
</dbReference>
<reference evidence="3 4" key="1">
    <citation type="journal article" date="2018" name="Nat. Biotechnol.">
        <title>A standardized bacterial taxonomy based on genome phylogeny substantially revises the tree of life.</title>
        <authorList>
            <person name="Parks D.H."/>
            <person name="Chuvochina M."/>
            <person name="Waite D.W."/>
            <person name="Rinke C."/>
            <person name="Skarshewski A."/>
            <person name="Chaumeil P.A."/>
            <person name="Hugenholtz P."/>
        </authorList>
    </citation>
    <scope>NUCLEOTIDE SEQUENCE [LARGE SCALE GENOMIC DNA]</scope>
    <source>
        <strain evidence="3">UBA9015</strain>
    </source>
</reference>
<evidence type="ECO:0008006" key="5">
    <source>
        <dbReference type="Google" id="ProtNLM"/>
    </source>
</evidence>
<gene>
    <name evidence="3" type="ORF">DEP91_07150</name>
</gene>
<dbReference type="AlphaFoldDB" id="A0A3D0WD44"/>
<dbReference type="InterPro" id="IPR029058">
    <property type="entry name" value="AB_hydrolase_fold"/>
</dbReference>
<dbReference type="NCBIfam" id="TIGR01840">
    <property type="entry name" value="esterase_phb"/>
    <property type="match status" value="1"/>
</dbReference>
<protein>
    <recommendedName>
        <fullName evidence="5">Esterase</fullName>
    </recommendedName>
</protein>
<dbReference type="PANTHER" id="PTHR43037:SF1">
    <property type="entry name" value="BLL1128 PROTEIN"/>
    <property type="match status" value="1"/>
</dbReference>
<accession>A0A3D0WD44</accession>
<dbReference type="Gene3D" id="3.40.50.1820">
    <property type="entry name" value="alpha/beta hydrolase"/>
    <property type="match status" value="1"/>
</dbReference>
<sequence length="381" mass="40128">MRSINDTISRLSHFQAGGLGRRLAVSAEDRLSDLEAFGSNPGALRGRFYVPASQPASPALVVVLHGCTQTAAGYDDGSGWSRLADEQGFALLYPEQQRGNNANLCFNWFNTADTQRDTGEALSIRQMIAAMLADHAVDPTRIFVTGLSAGGAMTSVMLATYPEVFAGGAIIAGLPYGTAASVPEAFDRMRAHGGPPTGALSALVTAASHHEGPWPTISVWHGDSDATVSHANAALIVEQWRAIHGASREPSTVEQVDGHARRVWRDADGREVIEAYRIAGLGHGTPLRTSGTDACGTAGPYMLEAGISSTRRIADFWGLLARKSEHHDHQPRPSNPQPAASQNFIATGSVDRGEAPPPLQQAAGGVGGAIEDALRAAGLMR</sequence>
<organism evidence="3 4">
    <name type="scientific">Sphingomonas bacterium</name>
    <dbReference type="NCBI Taxonomy" id="1895847"/>
    <lineage>
        <taxon>Bacteria</taxon>
        <taxon>Pseudomonadati</taxon>
        <taxon>Pseudomonadota</taxon>
        <taxon>Alphaproteobacteria</taxon>
        <taxon>Sphingomonadales</taxon>
        <taxon>Sphingomonadaceae</taxon>
        <taxon>Sphingomonas</taxon>
    </lineage>
</organism>
<keyword evidence="2" id="KW-0378">Hydrolase</keyword>
<evidence type="ECO:0000313" key="3">
    <source>
        <dbReference type="EMBL" id="HCB75938.1"/>
    </source>
</evidence>
<comment type="caution">
    <text evidence="3">The sequence shown here is derived from an EMBL/GenBank/DDBJ whole genome shotgun (WGS) entry which is preliminary data.</text>
</comment>
<proteinExistence type="predicted"/>
<dbReference type="SUPFAM" id="SSF53474">
    <property type="entry name" value="alpha/beta-Hydrolases"/>
    <property type="match status" value="2"/>
</dbReference>
<evidence type="ECO:0000313" key="4">
    <source>
        <dbReference type="Proteomes" id="UP000262699"/>
    </source>
</evidence>
<dbReference type="Pfam" id="PF10503">
    <property type="entry name" value="Esterase_PHB"/>
    <property type="match status" value="1"/>
</dbReference>
<evidence type="ECO:0000256" key="2">
    <source>
        <dbReference type="ARBA" id="ARBA00022801"/>
    </source>
</evidence>
<dbReference type="InterPro" id="IPR010126">
    <property type="entry name" value="Esterase_phb"/>
</dbReference>
<name>A0A3D0WD44_9SPHN</name>
<dbReference type="EMBL" id="DOYJ01000202">
    <property type="protein sequence ID" value="HCB75938.1"/>
    <property type="molecule type" value="Genomic_DNA"/>
</dbReference>
<dbReference type="PANTHER" id="PTHR43037">
    <property type="entry name" value="UNNAMED PRODUCT-RELATED"/>
    <property type="match status" value="1"/>
</dbReference>
<dbReference type="InterPro" id="IPR050955">
    <property type="entry name" value="Plant_Biomass_Hydrol_Est"/>
</dbReference>
<dbReference type="Proteomes" id="UP000262699">
    <property type="component" value="Unassembled WGS sequence"/>
</dbReference>
<evidence type="ECO:0000256" key="1">
    <source>
        <dbReference type="ARBA" id="ARBA00022729"/>
    </source>
</evidence>
<keyword evidence="1" id="KW-0732">Signal</keyword>